<gene>
    <name evidence="2" type="primary">LOC104239863</name>
</gene>
<accession>A0A1U7XTD2</accession>
<organism evidence="1 2">
    <name type="scientific">Nicotiana sylvestris</name>
    <name type="common">Wood tobacco</name>
    <name type="synonym">South American tobacco</name>
    <dbReference type="NCBI Taxonomy" id="4096"/>
    <lineage>
        <taxon>Eukaryota</taxon>
        <taxon>Viridiplantae</taxon>
        <taxon>Streptophyta</taxon>
        <taxon>Embryophyta</taxon>
        <taxon>Tracheophyta</taxon>
        <taxon>Spermatophyta</taxon>
        <taxon>Magnoliopsida</taxon>
        <taxon>eudicotyledons</taxon>
        <taxon>Gunneridae</taxon>
        <taxon>Pentapetalae</taxon>
        <taxon>asterids</taxon>
        <taxon>lamiids</taxon>
        <taxon>Solanales</taxon>
        <taxon>Solanaceae</taxon>
        <taxon>Nicotianoideae</taxon>
        <taxon>Nicotianeae</taxon>
        <taxon>Nicotiana</taxon>
    </lineage>
</organism>
<reference evidence="2" key="2">
    <citation type="submission" date="2025-08" db="UniProtKB">
        <authorList>
            <consortium name="RefSeq"/>
        </authorList>
    </citation>
    <scope>IDENTIFICATION</scope>
    <source>
        <tissue evidence="2">Leaf</tissue>
    </source>
</reference>
<reference evidence="1" key="1">
    <citation type="journal article" date="2013" name="Genome Biol.">
        <title>Reference genomes and transcriptomes of Nicotiana sylvestris and Nicotiana tomentosiformis.</title>
        <authorList>
            <person name="Sierro N."/>
            <person name="Battey J.N."/>
            <person name="Ouadi S."/>
            <person name="Bovet L."/>
            <person name="Goepfert S."/>
            <person name="Bakaher N."/>
            <person name="Peitsch M.C."/>
            <person name="Ivanov N.V."/>
        </authorList>
    </citation>
    <scope>NUCLEOTIDE SEQUENCE [LARGE SCALE GENOMIC DNA]</scope>
</reference>
<proteinExistence type="predicted"/>
<dbReference type="OrthoDB" id="10421079at2759"/>
<name>A0A1U7XTD2_NICSY</name>
<dbReference type="RefSeq" id="XP_009792891.1">
    <property type="nucleotide sequence ID" value="XM_009794589.1"/>
</dbReference>
<keyword evidence="1" id="KW-1185">Reference proteome</keyword>
<evidence type="ECO:0000313" key="2">
    <source>
        <dbReference type="RefSeq" id="XP_009792891.1"/>
    </source>
</evidence>
<protein>
    <submittedName>
        <fullName evidence="2">Uncharacterized protein LOC104239863</fullName>
    </submittedName>
</protein>
<dbReference type="Proteomes" id="UP000189701">
    <property type="component" value="Unplaced"/>
</dbReference>
<dbReference type="AlphaFoldDB" id="A0A1U7XTD2"/>
<sequence>MFIWKLLHGQILQFSLSVQWASLLTTIAKRHHQRGGGCQRECLWLRRPRGAAIFWLYLKLVVTPLGCRDNAYSSCGRDHRDRAPSLTNERGKGMVVDDYKSDSDIDPEDMRMFEEGFTRVDVRAEGPSRVLEIPSDFNLLEDTVELVPQFDLLCYAAKSESLREINDSALSRDLHDVY</sequence>
<evidence type="ECO:0000313" key="1">
    <source>
        <dbReference type="Proteomes" id="UP000189701"/>
    </source>
</evidence>